<dbReference type="InterPro" id="IPR001179">
    <property type="entry name" value="PPIase_FKBP_dom"/>
</dbReference>
<organism evidence="12 13">
    <name type="scientific">Thermoproteota archaeon</name>
    <dbReference type="NCBI Taxonomy" id="2056631"/>
    <lineage>
        <taxon>Archaea</taxon>
        <taxon>Thermoproteota</taxon>
    </lineage>
</organism>
<dbReference type="EMBL" id="QMQV01000001">
    <property type="protein sequence ID" value="RLE50754.1"/>
    <property type="molecule type" value="Genomic_DNA"/>
</dbReference>
<dbReference type="Gene3D" id="3.30.70.2210">
    <property type="match status" value="1"/>
</dbReference>
<comment type="catalytic activity">
    <reaction evidence="1 8 9">
        <text>[protein]-peptidylproline (omega=180) = [protein]-peptidylproline (omega=0)</text>
        <dbReference type="Rhea" id="RHEA:16237"/>
        <dbReference type="Rhea" id="RHEA-COMP:10747"/>
        <dbReference type="Rhea" id="RHEA-COMP:10748"/>
        <dbReference type="ChEBI" id="CHEBI:83833"/>
        <dbReference type="ChEBI" id="CHEBI:83834"/>
        <dbReference type="EC" id="5.2.1.8"/>
    </reaction>
</comment>
<evidence type="ECO:0000313" key="12">
    <source>
        <dbReference type="EMBL" id="RLE50754.1"/>
    </source>
</evidence>
<accession>A0A497ETP4</accession>
<dbReference type="PROSITE" id="PS50059">
    <property type="entry name" value="FKBP_PPIASE"/>
    <property type="match status" value="1"/>
</dbReference>
<evidence type="ECO:0000256" key="5">
    <source>
        <dbReference type="ARBA" id="ARBA00023110"/>
    </source>
</evidence>
<evidence type="ECO:0000256" key="7">
    <source>
        <dbReference type="ARBA" id="ARBA00023235"/>
    </source>
</evidence>
<feature type="domain" description="PPIase FKBP-type" evidence="11">
    <location>
        <begin position="21"/>
        <end position="110"/>
    </location>
</feature>
<evidence type="ECO:0000256" key="8">
    <source>
        <dbReference type="PROSITE-ProRule" id="PRU00277"/>
    </source>
</evidence>
<sequence length="268" mass="29726">MLSAFTPCGVKRGFDVPAAKGDFLLVDYVLKVKDTGEIIDTTMEEKAKEAGVYKPEQIYEPKLVILGEGWLIKGMEEALEGMEEGQEKEIEIPPEKAYGERDPSKVKVVPAKELSRRGVTPRVGIKVEYGGQVAVVKGVGSGRVTLDFNHPLSGKTLQAYVKLNKIISGVADKVKELVHRRVPAASRDKIMVSLIGNMAVIEIPEEVFTLEDIQFAKKGVARDVERYIPDIASIQFIETYNIRRVKKETEAKPSEEKRESEVGRTEGP</sequence>
<dbReference type="Proteomes" id="UP000278475">
    <property type="component" value="Unassembled WGS sequence"/>
</dbReference>
<dbReference type="Gene3D" id="2.40.10.330">
    <property type="match status" value="1"/>
</dbReference>
<dbReference type="PANTHER" id="PTHR47861">
    <property type="entry name" value="FKBP-TYPE PEPTIDYL-PROLYL CIS-TRANS ISOMERASE SLYD"/>
    <property type="match status" value="1"/>
</dbReference>
<evidence type="ECO:0000256" key="2">
    <source>
        <dbReference type="ARBA" id="ARBA00004496"/>
    </source>
</evidence>
<dbReference type="EC" id="5.2.1.8" evidence="9"/>
<dbReference type="GO" id="GO:0005737">
    <property type="term" value="C:cytoplasm"/>
    <property type="evidence" value="ECO:0007669"/>
    <property type="project" value="UniProtKB-SubCell"/>
</dbReference>
<dbReference type="PANTHER" id="PTHR47861:SF3">
    <property type="entry name" value="FKBP-TYPE PEPTIDYL-PROLYL CIS-TRANS ISOMERASE SLYD"/>
    <property type="match status" value="1"/>
</dbReference>
<keyword evidence="6" id="KW-0143">Chaperone</keyword>
<dbReference type="AlphaFoldDB" id="A0A497ETP4"/>
<keyword evidence="5 8" id="KW-0697">Rotamase</keyword>
<dbReference type="GO" id="GO:0042026">
    <property type="term" value="P:protein refolding"/>
    <property type="evidence" value="ECO:0007669"/>
    <property type="project" value="UniProtKB-ARBA"/>
</dbReference>
<evidence type="ECO:0000256" key="4">
    <source>
        <dbReference type="ARBA" id="ARBA00022490"/>
    </source>
</evidence>
<keyword evidence="7 8" id="KW-0413">Isomerase</keyword>
<dbReference type="Pfam" id="PF18046">
    <property type="entry name" value="FKBP26_C"/>
    <property type="match status" value="1"/>
</dbReference>
<comment type="similarity">
    <text evidence="3 9">Belongs to the FKBP-type PPIase family.</text>
</comment>
<evidence type="ECO:0000256" key="6">
    <source>
        <dbReference type="ARBA" id="ARBA00023186"/>
    </source>
</evidence>
<dbReference type="Pfam" id="PF00254">
    <property type="entry name" value="FKBP_C"/>
    <property type="match status" value="1"/>
</dbReference>
<dbReference type="InterPro" id="IPR040825">
    <property type="entry name" value="FKBP26_C"/>
</dbReference>
<gene>
    <name evidence="12" type="ORF">DRJ31_00265</name>
</gene>
<proteinExistence type="inferred from homology"/>
<keyword evidence="4" id="KW-0963">Cytoplasm</keyword>
<evidence type="ECO:0000256" key="10">
    <source>
        <dbReference type="SAM" id="MobiDB-lite"/>
    </source>
</evidence>
<evidence type="ECO:0000313" key="13">
    <source>
        <dbReference type="Proteomes" id="UP000278475"/>
    </source>
</evidence>
<comment type="caution">
    <text evidence="12">The sequence shown here is derived from an EMBL/GenBank/DDBJ whole genome shotgun (WGS) entry which is preliminary data.</text>
</comment>
<evidence type="ECO:0000256" key="3">
    <source>
        <dbReference type="ARBA" id="ARBA00006577"/>
    </source>
</evidence>
<evidence type="ECO:0000256" key="1">
    <source>
        <dbReference type="ARBA" id="ARBA00000971"/>
    </source>
</evidence>
<reference evidence="12 13" key="1">
    <citation type="submission" date="2018-06" db="EMBL/GenBank/DDBJ databases">
        <title>Extensive metabolic versatility and redundancy in microbially diverse, dynamic hydrothermal sediments.</title>
        <authorList>
            <person name="Dombrowski N."/>
            <person name="Teske A."/>
            <person name="Baker B.J."/>
        </authorList>
    </citation>
    <scope>NUCLEOTIDE SEQUENCE [LARGE SCALE GENOMIC DNA]</scope>
    <source>
        <strain evidence="12">B66_G16</strain>
    </source>
</reference>
<evidence type="ECO:0000256" key="9">
    <source>
        <dbReference type="RuleBase" id="RU003915"/>
    </source>
</evidence>
<dbReference type="InterPro" id="IPR046357">
    <property type="entry name" value="PPIase_dom_sf"/>
</dbReference>
<protein>
    <recommendedName>
        <fullName evidence="9">Peptidyl-prolyl cis-trans isomerase</fullName>
        <ecNumber evidence="9">5.2.1.8</ecNumber>
    </recommendedName>
</protein>
<feature type="region of interest" description="Disordered" evidence="10">
    <location>
        <begin position="247"/>
        <end position="268"/>
    </location>
</feature>
<evidence type="ECO:0000259" key="11">
    <source>
        <dbReference type="PROSITE" id="PS50059"/>
    </source>
</evidence>
<name>A0A497ETP4_9CREN</name>
<comment type="subcellular location">
    <subcellularLocation>
        <location evidence="2">Cytoplasm</location>
    </subcellularLocation>
</comment>
<dbReference type="GO" id="GO:0003755">
    <property type="term" value="F:peptidyl-prolyl cis-trans isomerase activity"/>
    <property type="evidence" value="ECO:0007669"/>
    <property type="project" value="UniProtKB-UniRule"/>
</dbReference>
<dbReference type="InterPro" id="IPR048261">
    <property type="entry name" value="SlpA/SlyD-like_ins_sf"/>
</dbReference>
<dbReference type="SUPFAM" id="SSF54534">
    <property type="entry name" value="FKBP-like"/>
    <property type="match status" value="1"/>
</dbReference>
<dbReference type="Gene3D" id="3.10.50.40">
    <property type="match status" value="1"/>
</dbReference>